<feature type="region of interest" description="Disordered" evidence="1">
    <location>
        <begin position="96"/>
        <end position="119"/>
    </location>
</feature>
<name>A0A8X6NVE3_NEPPI</name>
<dbReference type="AlphaFoldDB" id="A0A8X6NVE3"/>
<evidence type="ECO:0000313" key="2">
    <source>
        <dbReference type="EMBL" id="GFT35182.1"/>
    </source>
</evidence>
<proteinExistence type="predicted"/>
<dbReference type="Proteomes" id="UP000887013">
    <property type="component" value="Unassembled WGS sequence"/>
</dbReference>
<evidence type="ECO:0000256" key="1">
    <source>
        <dbReference type="SAM" id="MobiDB-lite"/>
    </source>
</evidence>
<sequence length="146" mass="17212">MDDFLKLENKRSTYRAQLTKLFVKIDTDLNDQDTDLETLKSELEPLLIKDSTVKELNSEIEKNLKPEEIEKEIDICTKYEEKVILYKIKLKKRMKQLQPDSDQNCSFNSSTLNSSEENSVRIPPEIKTVNYQNLRFRKIMVIPINI</sequence>
<comment type="caution">
    <text evidence="2">The sequence shown here is derived from an EMBL/GenBank/DDBJ whole genome shotgun (WGS) entry which is preliminary data.</text>
</comment>
<accession>A0A8X6NVE3</accession>
<feature type="compositionally biased region" description="Low complexity" evidence="1">
    <location>
        <begin position="104"/>
        <end position="117"/>
    </location>
</feature>
<dbReference type="OrthoDB" id="6421049at2759"/>
<gene>
    <name evidence="2" type="ORF">NPIL_278461</name>
</gene>
<reference evidence="2" key="1">
    <citation type="submission" date="2020-08" db="EMBL/GenBank/DDBJ databases">
        <title>Multicomponent nature underlies the extraordinary mechanical properties of spider dragline silk.</title>
        <authorList>
            <person name="Kono N."/>
            <person name="Nakamura H."/>
            <person name="Mori M."/>
            <person name="Yoshida Y."/>
            <person name="Ohtoshi R."/>
            <person name="Malay A.D."/>
            <person name="Moran D.A.P."/>
            <person name="Tomita M."/>
            <person name="Numata K."/>
            <person name="Arakawa K."/>
        </authorList>
    </citation>
    <scope>NUCLEOTIDE SEQUENCE</scope>
</reference>
<keyword evidence="3" id="KW-1185">Reference proteome</keyword>
<organism evidence="2 3">
    <name type="scientific">Nephila pilipes</name>
    <name type="common">Giant wood spider</name>
    <name type="synonym">Nephila maculata</name>
    <dbReference type="NCBI Taxonomy" id="299642"/>
    <lineage>
        <taxon>Eukaryota</taxon>
        <taxon>Metazoa</taxon>
        <taxon>Ecdysozoa</taxon>
        <taxon>Arthropoda</taxon>
        <taxon>Chelicerata</taxon>
        <taxon>Arachnida</taxon>
        <taxon>Araneae</taxon>
        <taxon>Araneomorphae</taxon>
        <taxon>Entelegynae</taxon>
        <taxon>Araneoidea</taxon>
        <taxon>Nephilidae</taxon>
        <taxon>Nephila</taxon>
    </lineage>
</organism>
<dbReference type="EMBL" id="BMAW01062266">
    <property type="protein sequence ID" value="GFT35182.1"/>
    <property type="molecule type" value="Genomic_DNA"/>
</dbReference>
<evidence type="ECO:0000313" key="3">
    <source>
        <dbReference type="Proteomes" id="UP000887013"/>
    </source>
</evidence>
<protein>
    <submittedName>
        <fullName evidence="2">Uncharacterized protein</fullName>
    </submittedName>
</protein>